<dbReference type="NCBIfam" id="TIGR01615">
    <property type="entry name" value="A_thal_3542"/>
    <property type="match status" value="1"/>
</dbReference>
<gene>
    <name evidence="1" type="ORF">CK203_111229</name>
</gene>
<sequence>MAKIPVRFKRVAAAFDEVVRARPCDSWESESSTELSDADLSDLVNSFLEEERVGVEEEMVEDEGGDVERETDGDLIGRRESYCSDSETKEALRSLLGDEASDDAVEKIRAETELACRHIGSGSSSKGFKRRLMNRLRERGFDAGTSLQISVGKTNKRSIPGDYEYVDVNIVGTRYVVEVFLAGEFEIARATKDYISLLEEFPPIFVGKQEELKQIVRIMSRAMKGSMKSVEMHVPPWRRNSYMQAKWFGSYKRTTSAAPPRKESERGAGFAGERLPEMILLVG</sequence>
<dbReference type="Pfam" id="PF04720">
    <property type="entry name" value="PDDEXK_6"/>
    <property type="match status" value="1"/>
</dbReference>
<protein>
    <submittedName>
        <fullName evidence="1">Uncharacterized protein</fullName>
    </submittedName>
</protein>
<evidence type="ECO:0000313" key="2">
    <source>
        <dbReference type="Proteomes" id="UP000288805"/>
    </source>
</evidence>
<dbReference type="PANTHER" id="PTHR31579">
    <property type="entry name" value="OS03G0796600 PROTEIN"/>
    <property type="match status" value="1"/>
</dbReference>
<proteinExistence type="predicted"/>
<organism evidence="1 2">
    <name type="scientific">Vitis vinifera</name>
    <name type="common">Grape</name>
    <dbReference type="NCBI Taxonomy" id="29760"/>
    <lineage>
        <taxon>Eukaryota</taxon>
        <taxon>Viridiplantae</taxon>
        <taxon>Streptophyta</taxon>
        <taxon>Embryophyta</taxon>
        <taxon>Tracheophyta</taxon>
        <taxon>Spermatophyta</taxon>
        <taxon>Magnoliopsida</taxon>
        <taxon>eudicotyledons</taxon>
        <taxon>Gunneridae</taxon>
        <taxon>Pentapetalae</taxon>
        <taxon>rosids</taxon>
        <taxon>Vitales</taxon>
        <taxon>Vitaceae</taxon>
        <taxon>Viteae</taxon>
        <taxon>Vitis</taxon>
    </lineage>
</organism>
<dbReference type="PANTHER" id="PTHR31579:SF42">
    <property type="entry name" value="DUF506 FAMILY PROTEIN (DUF506)"/>
    <property type="match status" value="1"/>
</dbReference>
<name>A0A438FE34_VITVI</name>
<comment type="caution">
    <text evidence="1">The sequence shown here is derived from an EMBL/GenBank/DDBJ whole genome shotgun (WGS) entry which is preliminary data.</text>
</comment>
<reference evidence="1 2" key="1">
    <citation type="journal article" date="2018" name="PLoS Genet.">
        <title>Population sequencing reveals clonal diversity and ancestral inbreeding in the grapevine cultivar Chardonnay.</title>
        <authorList>
            <person name="Roach M.J."/>
            <person name="Johnson D.L."/>
            <person name="Bohlmann J."/>
            <person name="van Vuuren H.J."/>
            <person name="Jones S.J."/>
            <person name="Pretorius I.S."/>
            <person name="Schmidt S.A."/>
            <person name="Borneman A.R."/>
        </authorList>
    </citation>
    <scope>NUCLEOTIDE SEQUENCE [LARGE SCALE GENOMIC DNA]</scope>
    <source>
        <strain evidence="2">cv. Chardonnay</strain>
        <tissue evidence="1">Leaf</tissue>
    </source>
</reference>
<evidence type="ECO:0000313" key="1">
    <source>
        <dbReference type="EMBL" id="RVW58234.1"/>
    </source>
</evidence>
<dbReference type="InterPro" id="IPR006502">
    <property type="entry name" value="PDDEXK-like"/>
</dbReference>
<dbReference type="AlphaFoldDB" id="A0A438FE34"/>
<dbReference type="Proteomes" id="UP000288805">
    <property type="component" value="Unassembled WGS sequence"/>
</dbReference>
<dbReference type="EMBL" id="QGNW01000968">
    <property type="protein sequence ID" value="RVW58234.1"/>
    <property type="molecule type" value="Genomic_DNA"/>
</dbReference>
<accession>A0A438FE34</accession>